<evidence type="ECO:0000313" key="1">
    <source>
        <dbReference type="EMBL" id="KAH9681007.1"/>
    </source>
</evidence>
<proteinExistence type="predicted"/>
<comment type="caution">
    <text evidence="1">The sequence shown here is derived from an EMBL/GenBank/DDBJ whole genome shotgun (WGS) entry which is preliminary data.</text>
</comment>
<accession>A0ACB8I3D6</accession>
<dbReference type="EMBL" id="CM039178">
    <property type="protein sequence ID" value="KAH9681007.1"/>
    <property type="molecule type" value="Genomic_DNA"/>
</dbReference>
<sequence length="958" mass="108248">MDMDMDMHIPLPEELELLEANYQDLDPPEQDPDPPEPVPPDSLPLEINGHKRPRSDTPKSPIDVDEPQFDEKRSRIVDNDDEDWLRYSPPPPQARDDARVEVEEKFVSRYASEIDGDCLPVTAPSGGDRVYVKISSSGVEERVKKLDVRAHSNSLTSEPIDVLLQKVEQEAFNKPTYVSTLSVLLIHNLINRSLSGQSDRSLPEKPVVHEQLWVDKYAPNSFTELLSDEQTNREVLLLCGPPGLGKTTLAHVAAKHCGYHVVEVNASDDRSSSTIENKILDVVQMNSVMADSRPKCLVIDEIDGALGDGKGAVEVILKMVSAERKSNTAKENVAKEDQSEKISKKKGRKKASLLRPVICICNDLYAPALRSLRQIAKLKHICNNESMKTSSIALTTLAEYTECDIRSCLNTLQFLDKKKEILNVMDIGSQVVGRKDMSRSAFDIWKEIFQKRKTKRLRNSVSSSSNVSNEFDFLHSLISNRGDYDVIFDGIHENILQLQYHDPVMLKTVKCLDCLGNSDLMHQYIMRTQQMPLYVYQPPLAITVHRLVSQIQKPNLEWPKSYQRYRNAFMEKMDIFKSWHSKIPPYISRHLSTESLVEDSISPLLHILSPPTLRPVALHLLSAKEKNDLAQLVSAMVSYSLTYKNTKSDPLLNNLGNEVSHDVSTLSFDPPINEFITFKGYRSNHYVLALAVKQVLVHEVESQRIMQVTIGKSEHLADGYKENMDLAGEEDSKTESAKTNNAAVSAKLIEKSKSLPYSRQCNPSTSTVLTTLDSSRSSTASVKPKSSGDTKKSFRSSSSFFDRFRKLSGKVSQDTDNAVQKATVERDSLPLLFKFNELPLGRFEYVKETTFSNLFYCLLTIYTEMSTHFRADLHLEFILLRLFCYLFVIVEGIYVNVLDAKGIQIHQMFIMCLYVHGDAAEPLSVQLEKDGTWARRSVLHFFIALDAQEIAVARKNNQ</sequence>
<evidence type="ECO:0000313" key="2">
    <source>
        <dbReference type="Proteomes" id="UP000829398"/>
    </source>
</evidence>
<name>A0ACB8I3D6_CITSI</name>
<organism evidence="1 2">
    <name type="scientific">Citrus sinensis</name>
    <name type="common">Sweet orange</name>
    <name type="synonym">Citrus aurantium var. sinensis</name>
    <dbReference type="NCBI Taxonomy" id="2711"/>
    <lineage>
        <taxon>Eukaryota</taxon>
        <taxon>Viridiplantae</taxon>
        <taxon>Streptophyta</taxon>
        <taxon>Embryophyta</taxon>
        <taxon>Tracheophyta</taxon>
        <taxon>Spermatophyta</taxon>
        <taxon>Magnoliopsida</taxon>
        <taxon>eudicotyledons</taxon>
        <taxon>Gunneridae</taxon>
        <taxon>Pentapetalae</taxon>
        <taxon>rosids</taxon>
        <taxon>malvids</taxon>
        <taxon>Sapindales</taxon>
        <taxon>Rutaceae</taxon>
        <taxon>Aurantioideae</taxon>
        <taxon>Citrus</taxon>
    </lineage>
</organism>
<dbReference type="Proteomes" id="UP000829398">
    <property type="component" value="Chromosome 9"/>
</dbReference>
<reference evidence="2" key="1">
    <citation type="journal article" date="2023" name="Hortic. Res.">
        <title>A chromosome-level phased genome enabling allele-level studies in sweet orange: a case study on citrus Huanglongbing tolerance.</title>
        <authorList>
            <person name="Wu B."/>
            <person name="Yu Q."/>
            <person name="Deng Z."/>
            <person name="Duan Y."/>
            <person name="Luo F."/>
            <person name="Gmitter F. Jr."/>
        </authorList>
    </citation>
    <scope>NUCLEOTIDE SEQUENCE [LARGE SCALE GENOMIC DNA]</scope>
    <source>
        <strain evidence="2">cv. Valencia</strain>
    </source>
</reference>
<keyword evidence="2" id="KW-1185">Reference proteome</keyword>
<protein>
    <submittedName>
        <fullName evidence="1">AAA domain-containing protein</fullName>
    </submittedName>
</protein>
<gene>
    <name evidence="1" type="ORF">KPL71_026775</name>
</gene>